<accession>A0A8H3HDW9</accession>
<dbReference type="Proteomes" id="UP000663831">
    <property type="component" value="Unassembled WGS sequence"/>
</dbReference>
<proteinExistence type="predicted"/>
<evidence type="ECO:0000313" key="1">
    <source>
        <dbReference type="EMBL" id="CAE6522155.1"/>
    </source>
</evidence>
<reference evidence="1" key="1">
    <citation type="submission" date="2021-01" db="EMBL/GenBank/DDBJ databases">
        <authorList>
            <person name="Kaushik A."/>
        </authorList>
    </citation>
    <scope>NUCLEOTIDE SEQUENCE</scope>
    <source>
        <strain evidence="1">AG3-1AP</strain>
    </source>
</reference>
<protein>
    <submittedName>
        <fullName evidence="1">Uncharacterized protein</fullName>
    </submittedName>
</protein>
<organism evidence="1 2">
    <name type="scientific">Rhizoctonia solani</name>
    <dbReference type="NCBI Taxonomy" id="456999"/>
    <lineage>
        <taxon>Eukaryota</taxon>
        <taxon>Fungi</taxon>
        <taxon>Dikarya</taxon>
        <taxon>Basidiomycota</taxon>
        <taxon>Agaricomycotina</taxon>
        <taxon>Agaricomycetes</taxon>
        <taxon>Cantharellales</taxon>
        <taxon>Ceratobasidiaceae</taxon>
        <taxon>Rhizoctonia</taxon>
    </lineage>
</organism>
<sequence>MRFSPRWQRSYEVAGVKEVQPTSIELPTEDIQIIRASNRLVVANSTYEMKRGTASDCRHALIAARAQYMRDISPANELLCEGWKLTVMRKADHTKMIVSYIGQPAMVSSKPAIRLPPFIDILKDI</sequence>
<gene>
    <name evidence="1" type="ORF">RDB_LOCUS146302</name>
</gene>
<name>A0A8H3HDW9_9AGAM</name>
<dbReference type="AlphaFoldDB" id="A0A8H3HDW9"/>
<comment type="caution">
    <text evidence="1">The sequence shown here is derived from an EMBL/GenBank/DDBJ whole genome shotgun (WGS) entry which is preliminary data.</text>
</comment>
<evidence type="ECO:0000313" key="2">
    <source>
        <dbReference type="Proteomes" id="UP000663831"/>
    </source>
</evidence>
<dbReference type="EMBL" id="CAJMWV010006500">
    <property type="protein sequence ID" value="CAE6522155.1"/>
    <property type="molecule type" value="Genomic_DNA"/>
</dbReference>